<dbReference type="Proteomes" id="UP000054937">
    <property type="component" value="Unassembled WGS sequence"/>
</dbReference>
<dbReference type="OMA" id="CHNSTEY"/>
<evidence type="ECO:0000313" key="3">
    <source>
        <dbReference type="EMBL" id="KRX03660.1"/>
    </source>
</evidence>
<feature type="transmembrane region" description="Helical" evidence="2">
    <location>
        <begin position="12"/>
        <end position="32"/>
    </location>
</feature>
<keyword evidence="4" id="KW-1185">Reference proteome</keyword>
<dbReference type="GO" id="GO:0007131">
    <property type="term" value="P:reciprocal meiotic recombination"/>
    <property type="evidence" value="ECO:0007669"/>
    <property type="project" value="TreeGrafter"/>
</dbReference>
<keyword evidence="2" id="KW-0472">Membrane</keyword>
<proteinExistence type="predicted"/>
<evidence type="ECO:0000256" key="2">
    <source>
        <dbReference type="SAM" id="Phobius"/>
    </source>
</evidence>
<sequence length="830" mass="96591">MYIYKKEKLRTSFGGLMTFLTALCFVGTFIYFGKDLIFKKNPITIQKSEITSYPEENIFNRSSFNFAFGIQWSSNFIHFIDEEIYYPVVENVIATDEVDEETGEVNRVFNTYYYDAVPCQESFFTIEGSKDFLSSLGDLDQLYCVNPEDIDKQPIYVGGDFVNEKFSYLQIKLYVCKESDTRTCKDQTEIDSFLKSAYYAIYFSEMIFDPQNYEEPFSYYGKDFAMSASNREYNSVNLQLENIYVETDSGLLWSSTNIQRGRQVVNEVTTNSDIYSSGLFINNRFRMKKYTQTRVYRNYTDFMTVAAQTGGIFKIVLIFFGLINYFYVNKIVNRNIIDNIFNFSFKQQGGDSNNDNDGTTNNQTNRKNISIQDERFKQNGNKSISQQIVHKLKQDQQMKDKIFRHQVKLSEANLTIEQMKNMEKMVQIAKDKFRVSLDQVTISKKMEEIEKLKLILLNKQQREVFDYLSTPIIFEEDIEKVKQQKQEQMKKNKKQNDSQPVQNTSEEVEKNQAVNLEHLYSSIKAIQLQPSSVSQRLFNLLQKQKLGIEIEEDEELEIQQYLEQNPSFIRQPSQNFATTNYYNTNQNISPTKQNRQICDSNSIIKASIGFPQDKRKSHLGKAGVIKSMTHIQKQSLKTPGVNINTQSPLDLQSPSISIIQSRDAQNLNRKTSQYQQQNIKQLDNINLSTIKQSINQSREDMQMQTPVNQLQQQKLNRFNNSTQNDYTQVSKQNLSTNGQLVINRSEQKQKSLDNSNNQQINVNEEQNSKAYLFNQSFQKEQIELNSFDQSFDGIFGNVPDDFQNMPQASNFDKRSQSIIASKRNLINSNR</sequence>
<name>A0A0V0QNE7_PSEPJ</name>
<comment type="caution">
    <text evidence="3">The sequence shown here is derived from an EMBL/GenBank/DDBJ whole genome shotgun (WGS) entry which is preliminary data.</text>
</comment>
<protein>
    <recommendedName>
        <fullName evidence="5">Transmembrane protein</fullName>
    </recommendedName>
</protein>
<reference evidence="3 4" key="1">
    <citation type="journal article" date="2015" name="Sci. Rep.">
        <title>Genome of the facultative scuticociliatosis pathogen Pseudocohnilembus persalinus provides insight into its virulence through horizontal gene transfer.</title>
        <authorList>
            <person name="Xiong J."/>
            <person name="Wang G."/>
            <person name="Cheng J."/>
            <person name="Tian M."/>
            <person name="Pan X."/>
            <person name="Warren A."/>
            <person name="Jiang C."/>
            <person name="Yuan D."/>
            <person name="Miao W."/>
        </authorList>
    </citation>
    <scope>NUCLEOTIDE SEQUENCE [LARGE SCALE GENOMIC DNA]</scope>
    <source>
        <strain evidence="3">36N120E</strain>
    </source>
</reference>
<organism evidence="3 4">
    <name type="scientific">Pseudocohnilembus persalinus</name>
    <name type="common">Ciliate</name>
    <dbReference type="NCBI Taxonomy" id="266149"/>
    <lineage>
        <taxon>Eukaryota</taxon>
        <taxon>Sar</taxon>
        <taxon>Alveolata</taxon>
        <taxon>Ciliophora</taxon>
        <taxon>Intramacronucleata</taxon>
        <taxon>Oligohymenophorea</taxon>
        <taxon>Scuticociliatia</taxon>
        <taxon>Philasterida</taxon>
        <taxon>Pseudocohnilembidae</taxon>
        <taxon>Pseudocohnilembus</taxon>
    </lineage>
</organism>
<dbReference type="PANTHER" id="PTHR31398:SF0">
    <property type="entry name" value="MEIOTIC NUCLEAR DIVISION PROTEIN 1 HOMOLOG"/>
    <property type="match status" value="1"/>
</dbReference>
<dbReference type="AlphaFoldDB" id="A0A0V0QNE7"/>
<dbReference type="InParanoid" id="A0A0V0QNE7"/>
<keyword evidence="2" id="KW-0812">Transmembrane</keyword>
<feature type="region of interest" description="Disordered" evidence="1">
    <location>
        <begin position="485"/>
        <end position="508"/>
    </location>
</feature>
<dbReference type="EMBL" id="LDAU01000129">
    <property type="protein sequence ID" value="KRX03660.1"/>
    <property type="molecule type" value="Genomic_DNA"/>
</dbReference>
<keyword evidence="2" id="KW-1133">Transmembrane helix</keyword>
<evidence type="ECO:0008006" key="5">
    <source>
        <dbReference type="Google" id="ProtNLM"/>
    </source>
</evidence>
<evidence type="ECO:0000256" key="1">
    <source>
        <dbReference type="SAM" id="MobiDB-lite"/>
    </source>
</evidence>
<feature type="region of interest" description="Disordered" evidence="1">
    <location>
        <begin position="350"/>
        <end position="369"/>
    </location>
</feature>
<feature type="compositionally biased region" description="Low complexity" evidence="1">
    <location>
        <begin position="350"/>
        <end position="365"/>
    </location>
</feature>
<feature type="compositionally biased region" description="Basic and acidic residues" evidence="1">
    <location>
        <begin position="485"/>
        <end position="496"/>
    </location>
</feature>
<evidence type="ECO:0000313" key="4">
    <source>
        <dbReference type="Proteomes" id="UP000054937"/>
    </source>
</evidence>
<dbReference type="OrthoDB" id="327268at2759"/>
<accession>A0A0V0QNE7</accession>
<gene>
    <name evidence="3" type="ORF">PPERSA_04212</name>
</gene>
<dbReference type="PANTHER" id="PTHR31398">
    <property type="entry name" value="MEIOTIC NUCLEAR DIVISION PROTEIN 1 HOMOLOG"/>
    <property type="match status" value="1"/>
</dbReference>
<dbReference type="GO" id="GO:0005634">
    <property type="term" value="C:nucleus"/>
    <property type="evidence" value="ECO:0007669"/>
    <property type="project" value="TreeGrafter"/>
</dbReference>